<reference evidence="4 5" key="1">
    <citation type="submission" date="2023-04" db="EMBL/GenBank/DDBJ databases">
        <title>Genome of Basidiobolus ranarum AG-B5.</title>
        <authorList>
            <person name="Stajich J.E."/>
            <person name="Carter-House D."/>
            <person name="Gryganskyi A."/>
        </authorList>
    </citation>
    <scope>NUCLEOTIDE SEQUENCE [LARGE SCALE GENOMIC DNA]</scope>
    <source>
        <strain evidence="4 5">AG-B5</strain>
    </source>
</reference>
<evidence type="ECO:0000256" key="2">
    <source>
        <dbReference type="SAM" id="SignalP"/>
    </source>
</evidence>
<feature type="chain" id="PRO_5045044516" description="Yeast cell wall synthesis Kre9/Knh1-like N-terminal domain-containing protein" evidence="2">
    <location>
        <begin position="20"/>
        <end position="116"/>
    </location>
</feature>
<dbReference type="Proteomes" id="UP001479436">
    <property type="component" value="Unassembled WGS sequence"/>
</dbReference>
<evidence type="ECO:0000313" key="5">
    <source>
        <dbReference type="Proteomes" id="UP001479436"/>
    </source>
</evidence>
<organism evidence="4 5">
    <name type="scientific">Basidiobolus ranarum</name>
    <dbReference type="NCBI Taxonomy" id="34480"/>
    <lineage>
        <taxon>Eukaryota</taxon>
        <taxon>Fungi</taxon>
        <taxon>Fungi incertae sedis</taxon>
        <taxon>Zoopagomycota</taxon>
        <taxon>Entomophthoromycotina</taxon>
        <taxon>Basidiobolomycetes</taxon>
        <taxon>Basidiobolales</taxon>
        <taxon>Basidiobolaceae</taxon>
        <taxon>Basidiobolus</taxon>
    </lineage>
</organism>
<dbReference type="PANTHER" id="PTHR40633">
    <property type="entry name" value="MATRIX PROTEIN, PUTATIVE (AFU_ORTHOLOGUE AFUA_8G05410)-RELATED"/>
    <property type="match status" value="1"/>
</dbReference>
<comment type="caution">
    <text evidence="4">The sequence shown here is derived from an EMBL/GenBank/DDBJ whole genome shotgun (WGS) entry which is preliminary data.</text>
</comment>
<evidence type="ECO:0000313" key="4">
    <source>
        <dbReference type="EMBL" id="KAK9768739.1"/>
    </source>
</evidence>
<dbReference type="InterPro" id="IPR052982">
    <property type="entry name" value="SRP1/TIP1-like"/>
</dbReference>
<protein>
    <recommendedName>
        <fullName evidence="3">Yeast cell wall synthesis Kre9/Knh1-like N-terminal domain-containing protein</fullName>
    </recommendedName>
</protein>
<sequence length="116" mass="13018">MLKSFCLATLLAMAALTKADMSITSPVAATKWTRGKFVDIEWFVTEEELATSLVIELREGPVNNLALSRTIARDVDANEESYLWKVPSDLSPGEKYAVRIVADTGDERYSHYFQIE</sequence>
<keyword evidence="5" id="KW-1185">Reference proteome</keyword>
<name>A0ABR2X4M1_9FUNG</name>
<dbReference type="Pfam" id="PF10342">
    <property type="entry name" value="Kre9_KNH"/>
    <property type="match status" value="1"/>
</dbReference>
<dbReference type="EMBL" id="JASJQH010000007">
    <property type="protein sequence ID" value="KAK9768739.1"/>
    <property type="molecule type" value="Genomic_DNA"/>
</dbReference>
<feature type="signal peptide" evidence="2">
    <location>
        <begin position="1"/>
        <end position="19"/>
    </location>
</feature>
<feature type="domain" description="Yeast cell wall synthesis Kre9/Knh1-like N-terminal" evidence="3">
    <location>
        <begin position="25"/>
        <end position="115"/>
    </location>
</feature>
<proteinExistence type="predicted"/>
<keyword evidence="1 2" id="KW-0732">Signal</keyword>
<dbReference type="InterPro" id="IPR018466">
    <property type="entry name" value="Kre9/Knh1-like_N"/>
</dbReference>
<dbReference type="PANTHER" id="PTHR40633:SF1">
    <property type="entry name" value="GPI ANCHORED SERINE-THREONINE RICH PROTEIN (AFU_ORTHOLOGUE AFUA_1G03630)"/>
    <property type="match status" value="1"/>
</dbReference>
<evidence type="ECO:0000256" key="1">
    <source>
        <dbReference type="ARBA" id="ARBA00022729"/>
    </source>
</evidence>
<gene>
    <name evidence="4" type="ORF">K7432_000419</name>
</gene>
<accession>A0ABR2X4M1</accession>
<evidence type="ECO:0000259" key="3">
    <source>
        <dbReference type="Pfam" id="PF10342"/>
    </source>
</evidence>